<reference evidence="2 3" key="1">
    <citation type="submission" date="2017-08" db="EMBL/GenBank/DDBJ databases">
        <title>A Genome Sequence of Oceanimonas doudoroffii ATCC 27123T.</title>
        <authorList>
            <person name="Brennan M.A."/>
            <person name="Maclea K.S."/>
            <person name="Mcclelland W.D."/>
            <person name="Trachtenberg A.M."/>
        </authorList>
    </citation>
    <scope>NUCLEOTIDE SEQUENCE [LARGE SCALE GENOMIC DNA]</scope>
    <source>
        <strain evidence="2 3">ATCC 27123</strain>
    </source>
</reference>
<organism evidence="2 3">
    <name type="scientific">Oceanimonas doudoroffii</name>
    <dbReference type="NCBI Taxonomy" id="84158"/>
    <lineage>
        <taxon>Bacteria</taxon>
        <taxon>Pseudomonadati</taxon>
        <taxon>Pseudomonadota</taxon>
        <taxon>Gammaproteobacteria</taxon>
        <taxon>Aeromonadales</taxon>
        <taxon>Aeromonadaceae</taxon>
        <taxon>Oceanimonas</taxon>
    </lineage>
</organism>
<dbReference type="Proteomes" id="UP000242757">
    <property type="component" value="Unassembled WGS sequence"/>
</dbReference>
<evidence type="ECO:0000313" key="2">
    <source>
        <dbReference type="EMBL" id="OXY81036.1"/>
    </source>
</evidence>
<protein>
    <recommendedName>
        <fullName evidence="4">DUF3261 domain-containing protein</fullName>
    </recommendedName>
</protein>
<dbReference type="RefSeq" id="WP_094201626.1">
    <property type="nucleotide sequence ID" value="NZ_NBIM01000006.1"/>
</dbReference>
<dbReference type="Pfam" id="PF11659">
    <property type="entry name" value="DUF3261"/>
    <property type="match status" value="1"/>
</dbReference>
<evidence type="ECO:0000256" key="1">
    <source>
        <dbReference type="SAM" id="SignalP"/>
    </source>
</evidence>
<comment type="caution">
    <text evidence="2">The sequence shown here is derived from an EMBL/GenBank/DDBJ whole genome shotgun (WGS) entry which is preliminary data.</text>
</comment>
<evidence type="ECO:0008006" key="4">
    <source>
        <dbReference type="Google" id="ProtNLM"/>
    </source>
</evidence>
<dbReference type="AlphaFoldDB" id="A0A233RCB4"/>
<gene>
    <name evidence="2" type="ORF">B6S08_15055</name>
</gene>
<keyword evidence="1" id="KW-0732">Signal</keyword>
<dbReference type="EMBL" id="NBIM01000006">
    <property type="protein sequence ID" value="OXY81036.1"/>
    <property type="molecule type" value="Genomic_DNA"/>
</dbReference>
<dbReference type="InterPro" id="IPR021675">
    <property type="entry name" value="DUF3261"/>
</dbReference>
<proteinExistence type="predicted"/>
<evidence type="ECO:0000313" key="3">
    <source>
        <dbReference type="Proteomes" id="UP000242757"/>
    </source>
</evidence>
<keyword evidence="3" id="KW-1185">Reference proteome</keyword>
<sequence>MSRLILLLSAACLLAGCALNRPAPEPLLLPPAEGPAPVLLKQTLAMESRGERLQFLVVGRFDHQRSRLAALMATGQPLMTLEYDGRQLRQQVNIPAELPARAILATIQLALWPADALSRYYPPEAGWALEMEANRRRLWHDGVPLLDVVHEGDSTRVINHLGEYSVTIQTLEERKLAQ</sequence>
<feature type="chain" id="PRO_5012466597" description="DUF3261 domain-containing protein" evidence="1">
    <location>
        <begin position="24"/>
        <end position="178"/>
    </location>
</feature>
<dbReference type="PROSITE" id="PS51257">
    <property type="entry name" value="PROKAR_LIPOPROTEIN"/>
    <property type="match status" value="1"/>
</dbReference>
<accession>A0A233RCB4</accession>
<dbReference type="OrthoDB" id="6386488at2"/>
<feature type="signal peptide" evidence="1">
    <location>
        <begin position="1"/>
        <end position="23"/>
    </location>
</feature>
<name>A0A233RCB4_9GAMM</name>